<comment type="caution">
    <text evidence="3">The sequence shown here is derived from an EMBL/GenBank/DDBJ whole genome shotgun (WGS) entry which is preliminary data.</text>
</comment>
<accession>A0A834XAD0</accession>
<keyword evidence="4" id="KW-1185">Reference proteome</keyword>
<dbReference type="OrthoDB" id="1506770at2759"/>
<dbReference type="InterPro" id="IPR007942">
    <property type="entry name" value="PLipase-like"/>
</dbReference>
<dbReference type="AlphaFoldDB" id="A0A834XAD0"/>
<organism evidence="3 4">
    <name type="scientific">Senna tora</name>
    <dbReference type="NCBI Taxonomy" id="362788"/>
    <lineage>
        <taxon>Eukaryota</taxon>
        <taxon>Viridiplantae</taxon>
        <taxon>Streptophyta</taxon>
        <taxon>Embryophyta</taxon>
        <taxon>Tracheophyta</taxon>
        <taxon>Spermatophyta</taxon>
        <taxon>Magnoliopsida</taxon>
        <taxon>eudicotyledons</taxon>
        <taxon>Gunneridae</taxon>
        <taxon>Pentapetalae</taxon>
        <taxon>rosids</taxon>
        <taxon>fabids</taxon>
        <taxon>Fabales</taxon>
        <taxon>Fabaceae</taxon>
        <taxon>Caesalpinioideae</taxon>
        <taxon>Cassia clade</taxon>
        <taxon>Senna</taxon>
    </lineage>
</organism>
<sequence length="376" mass="42591">MAQNGRVNPNCSYASNPYHECTDNCLRKIKEITPQKSKKGSGAIPLKFNWKKKPDPKPESPVLDSVLASKVGAYHSERKRVEPKSNEHISSEPVSMEKHVQDVKPVYHNHKELVKDDVEHFANNSTEINQEDEKYASDKVDESNYVDHDTGEEGLTTSAGKLLNFSFSGISITNDNEDSDIETASLASEPRVPIGGYNVRESFAPILRSIFEKYGDIGASCHLESIVMRSYYIECVCFVVQELQSTSIMQFTKSKVKELLAILKDVESARLQVAWLRKIVDEVAEYVELMIQHRDVEIAKANSDSEVESLREELRSEMETLAQKEEELAAIRTRIDETKERLREVENKSFELEEGMSLILSKVESLDSKSLIDELL</sequence>
<feature type="region of interest" description="Disordered" evidence="2">
    <location>
        <begin position="36"/>
        <end position="62"/>
    </location>
</feature>
<dbReference type="Proteomes" id="UP000634136">
    <property type="component" value="Unassembled WGS sequence"/>
</dbReference>
<dbReference type="Pfam" id="PF05278">
    <property type="entry name" value="PEARLI-4"/>
    <property type="match status" value="1"/>
</dbReference>
<name>A0A834XAD0_9FABA</name>
<dbReference type="EMBL" id="JAAIUW010000002">
    <property type="protein sequence ID" value="KAF7841254.1"/>
    <property type="molecule type" value="Genomic_DNA"/>
</dbReference>
<feature type="coiled-coil region" evidence="1">
    <location>
        <begin position="300"/>
        <end position="355"/>
    </location>
</feature>
<dbReference type="PANTHER" id="PTHR35358:SF7">
    <property type="entry name" value="EXPRESSED PROTEIN"/>
    <property type="match status" value="1"/>
</dbReference>
<reference evidence="3" key="1">
    <citation type="submission" date="2020-09" db="EMBL/GenBank/DDBJ databases">
        <title>Genome-Enabled Discovery of Anthraquinone Biosynthesis in Senna tora.</title>
        <authorList>
            <person name="Kang S.-H."/>
            <person name="Pandey R.P."/>
            <person name="Lee C.-M."/>
            <person name="Sim J.-S."/>
            <person name="Jeong J.-T."/>
            <person name="Choi B.-S."/>
            <person name="Jung M."/>
            <person name="Ginzburg D."/>
            <person name="Zhao K."/>
            <person name="Won S.Y."/>
            <person name="Oh T.-J."/>
            <person name="Yu Y."/>
            <person name="Kim N.-H."/>
            <person name="Lee O.R."/>
            <person name="Lee T.-H."/>
            <person name="Bashyal P."/>
            <person name="Kim T.-S."/>
            <person name="Lee W.-H."/>
            <person name="Kawkins C."/>
            <person name="Kim C.-K."/>
            <person name="Kim J.S."/>
            <person name="Ahn B.O."/>
            <person name="Rhee S.Y."/>
            <person name="Sohng J.K."/>
        </authorList>
    </citation>
    <scope>NUCLEOTIDE SEQUENCE</scope>
    <source>
        <tissue evidence="3">Leaf</tissue>
    </source>
</reference>
<gene>
    <name evidence="3" type="ORF">G2W53_003552</name>
</gene>
<protein>
    <submittedName>
        <fullName evidence="3">Plant phospholipase-like protein</fullName>
    </submittedName>
</protein>
<evidence type="ECO:0000256" key="2">
    <source>
        <dbReference type="SAM" id="MobiDB-lite"/>
    </source>
</evidence>
<feature type="region of interest" description="Disordered" evidence="2">
    <location>
        <begin position="78"/>
        <end position="98"/>
    </location>
</feature>
<dbReference type="PANTHER" id="PTHR35358">
    <property type="entry name" value="OS06G0711100 PROTEIN"/>
    <property type="match status" value="1"/>
</dbReference>
<evidence type="ECO:0000313" key="4">
    <source>
        <dbReference type="Proteomes" id="UP000634136"/>
    </source>
</evidence>
<evidence type="ECO:0000313" key="3">
    <source>
        <dbReference type="EMBL" id="KAF7841254.1"/>
    </source>
</evidence>
<keyword evidence="1" id="KW-0175">Coiled coil</keyword>
<proteinExistence type="predicted"/>
<evidence type="ECO:0000256" key="1">
    <source>
        <dbReference type="SAM" id="Coils"/>
    </source>
</evidence>